<keyword evidence="7" id="KW-1185">Reference proteome</keyword>
<dbReference type="GO" id="GO:0000214">
    <property type="term" value="C:tRNA-intron endonuclease complex"/>
    <property type="evidence" value="ECO:0007669"/>
    <property type="project" value="TreeGrafter"/>
</dbReference>
<accession>A0A1W0WDV0</accession>
<dbReference type="GO" id="GO:0000379">
    <property type="term" value="P:tRNA-type intron splice site recognition and cleavage"/>
    <property type="evidence" value="ECO:0007669"/>
    <property type="project" value="TreeGrafter"/>
</dbReference>
<dbReference type="CDD" id="cd22363">
    <property type="entry name" value="tRNA-intron_lyase_C"/>
    <property type="match status" value="1"/>
</dbReference>
<evidence type="ECO:0000256" key="2">
    <source>
        <dbReference type="ARBA" id="ARBA00012573"/>
    </source>
</evidence>
<dbReference type="GO" id="GO:0000213">
    <property type="term" value="F:tRNA-intron lyase activity"/>
    <property type="evidence" value="ECO:0007669"/>
    <property type="project" value="UniProtKB-EC"/>
</dbReference>
<protein>
    <recommendedName>
        <fullName evidence="2">tRNA-intron lyase</fullName>
        <ecNumber evidence="2">4.6.1.16</ecNumber>
    </recommendedName>
</protein>
<dbReference type="Proteomes" id="UP000192578">
    <property type="component" value="Unassembled WGS sequence"/>
</dbReference>
<dbReference type="OrthoDB" id="10249562at2759"/>
<evidence type="ECO:0000256" key="3">
    <source>
        <dbReference type="ARBA" id="ARBA00034031"/>
    </source>
</evidence>
<dbReference type="Pfam" id="PF01974">
    <property type="entry name" value="tRNA_int_endo"/>
    <property type="match status" value="1"/>
</dbReference>
<evidence type="ECO:0000313" key="6">
    <source>
        <dbReference type="EMBL" id="OQV13347.1"/>
    </source>
</evidence>
<name>A0A1W0WDV0_HYPEX</name>
<comment type="catalytic activity">
    <reaction evidence="3">
        <text>pretRNA = a 3'-half-tRNA molecule with a 5'-OH end + a 5'-half-tRNA molecule with a 2',3'-cyclic phosphate end + an intron with a 2',3'-cyclic phosphate and a 5'-hydroxyl terminus.</text>
        <dbReference type="EC" id="4.6.1.16"/>
    </reaction>
</comment>
<dbReference type="Gene3D" id="3.40.1350.10">
    <property type="match status" value="1"/>
</dbReference>
<comment type="caution">
    <text evidence="6">The sequence shown here is derived from an EMBL/GenBank/DDBJ whole genome shotgun (WGS) entry which is preliminary data.</text>
</comment>
<dbReference type="PANTHER" id="PTHR21227">
    <property type="entry name" value="TRNA-SPLICING ENDONUCLEASE SUBUNIT SEN2"/>
    <property type="match status" value="1"/>
</dbReference>
<dbReference type="EC" id="4.6.1.16" evidence="2"/>
<organism evidence="6 7">
    <name type="scientific">Hypsibius exemplaris</name>
    <name type="common">Freshwater tardigrade</name>
    <dbReference type="NCBI Taxonomy" id="2072580"/>
    <lineage>
        <taxon>Eukaryota</taxon>
        <taxon>Metazoa</taxon>
        <taxon>Ecdysozoa</taxon>
        <taxon>Tardigrada</taxon>
        <taxon>Eutardigrada</taxon>
        <taxon>Parachela</taxon>
        <taxon>Hypsibioidea</taxon>
        <taxon>Hypsibiidae</taxon>
        <taxon>Hypsibius</taxon>
    </lineage>
</organism>
<dbReference type="InterPro" id="IPR006677">
    <property type="entry name" value="tRNA_intron_Endonuc_cat-like"/>
</dbReference>
<dbReference type="AlphaFoldDB" id="A0A1W0WDV0"/>
<dbReference type="PANTHER" id="PTHR21227:SF0">
    <property type="entry name" value="TRNA-SPLICING ENDONUCLEASE SUBUNIT SEN2"/>
    <property type="match status" value="1"/>
</dbReference>
<feature type="domain" description="tRNA intron endonuclease catalytic" evidence="5">
    <location>
        <begin position="167"/>
        <end position="242"/>
    </location>
</feature>
<reference evidence="7" key="1">
    <citation type="submission" date="2017-01" db="EMBL/GenBank/DDBJ databases">
        <title>Comparative genomics of anhydrobiosis in the tardigrade Hypsibius dujardini.</title>
        <authorList>
            <person name="Yoshida Y."/>
            <person name="Koutsovoulos G."/>
            <person name="Laetsch D."/>
            <person name="Stevens L."/>
            <person name="Kumar S."/>
            <person name="Horikawa D."/>
            <person name="Ishino K."/>
            <person name="Komine S."/>
            <person name="Tomita M."/>
            <person name="Blaxter M."/>
            <person name="Arakawa K."/>
        </authorList>
    </citation>
    <scope>NUCLEOTIDE SEQUENCE [LARGE SCALE GENOMIC DNA]</scope>
    <source>
        <strain evidence="7">Z151</strain>
    </source>
</reference>
<feature type="compositionally biased region" description="Low complexity" evidence="4">
    <location>
        <begin position="308"/>
        <end position="323"/>
    </location>
</feature>
<dbReference type="InterPro" id="IPR011856">
    <property type="entry name" value="tRNA_endonuc-like_dom_sf"/>
</dbReference>
<dbReference type="InterPro" id="IPR036167">
    <property type="entry name" value="tRNA_intron_Endo_cat-like_sf"/>
</dbReference>
<evidence type="ECO:0000256" key="4">
    <source>
        <dbReference type="SAM" id="MobiDB-lite"/>
    </source>
</evidence>
<sequence length="342" mass="38695">MDGALSASTAAHPSKVNYKFSVVKQGRRNVTSTTRGNLNERFGIPYPYPHENIRLKGLLVDSKVYLYDMTEYNFLRFHRGFFGDYNYVTPFEMDRPKPQNYYRSDRDTFPPTNPNVFPIASLNLLEAYFLNFICGSLEIWDGVTQLQLLRQNLMGLFTQLDPLFPYMFAAYVYFRRQKKYTVKSGLKFGTDFALYEYGPSRTHSLYSAHVIVPGIRDSGVSVLDAMQRACNTVKKDVLLVEVVASGLSADDLLAPDSFVKMEIREVIIRRRETLTSQKSDPADSNINSESHAGPSMSPSVRSGRARSSRSGSRRGANSSRPGPYCHSRKKNGRSAEGIERLQ</sequence>
<dbReference type="GO" id="GO:0005737">
    <property type="term" value="C:cytoplasm"/>
    <property type="evidence" value="ECO:0007669"/>
    <property type="project" value="TreeGrafter"/>
</dbReference>
<feature type="compositionally biased region" description="Polar residues" evidence="4">
    <location>
        <begin position="274"/>
        <end position="290"/>
    </location>
</feature>
<evidence type="ECO:0000259" key="5">
    <source>
        <dbReference type="Pfam" id="PF01974"/>
    </source>
</evidence>
<dbReference type="GO" id="GO:0003676">
    <property type="term" value="F:nucleic acid binding"/>
    <property type="evidence" value="ECO:0007669"/>
    <property type="project" value="InterPro"/>
</dbReference>
<feature type="region of interest" description="Disordered" evidence="4">
    <location>
        <begin position="274"/>
        <end position="342"/>
    </location>
</feature>
<evidence type="ECO:0000313" key="7">
    <source>
        <dbReference type="Proteomes" id="UP000192578"/>
    </source>
</evidence>
<proteinExistence type="inferred from homology"/>
<gene>
    <name evidence="6" type="ORF">BV898_12457</name>
</gene>
<evidence type="ECO:0000256" key="1">
    <source>
        <dbReference type="ARBA" id="ARBA00008078"/>
    </source>
</evidence>
<dbReference type="EMBL" id="MTYJ01000126">
    <property type="protein sequence ID" value="OQV13347.1"/>
    <property type="molecule type" value="Genomic_DNA"/>
</dbReference>
<dbReference type="InterPro" id="IPR006676">
    <property type="entry name" value="tRNA_splic"/>
</dbReference>
<comment type="similarity">
    <text evidence="1">Belongs to the tRNA-intron endonuclease family.</text>
</comment>
<dbReference type="SUPFAM" id="SSF53032">
    <property type="entry name" value="tRNA-intron endonuclease catalytic domain-like"/>
    <property type="match status" value="1"/>
</dbReference>